<feature type="compositionally biased region" description="Low complexity" evidence="1">
    <location>
        <begin position="1"/>
        <end position="36"/>
    </location>
</feature>
<organism evidence="2 3">
    <name type="scientific">Zea mays</name>
    <name type="common">Maize</name>
    <dbReference type="NCBI Taxonomy" id="4577"/>
    <lineage>
        <taxon>Eukaryota</taxon>
        <taxon>Viridiplantae</taxon>
        <taxon>Streptophyta</taxon>
        <taxon>Embryophyta</taxon>
        <taxon>Tracheophyta</taxon>
        <taxon>Spermatophyta</taxon>
        <taxon>Magnoliopsida</taxon>
        <taxon>Liliopsida</taxon>
        <taxon>Poales</taxon>
        <taxon>Poaceae</taxon>
        <taxon>PACMAD clade</taxon>
        <taxon>Panicoideae</taxon>
        <taxon>Andropogonodae</taxon>
        <taxon>Andropogoneae</taxon>
        <taxon>Tripsacinae</taxon>
        <taxon>Zea</taxon>
    </lineage>
</organism>
<reference evidence="3" key="1">
    <citation type="journal article" date="2009" name="Science">
        <title>The B73 maize genome: complexity, diversity, and dynamics.</title>
        <authorList>
            <person name="Schnable P.S."/>
            <person name="Ware D."/>
            <person name="Fulton R.S."/>
            <person name="Stein J.C."/>
            <person name="Wei F."/>
            <person name="Pasternak S."/>
            <person name="Liang C."/>
            <person name="Zhang J."/>
            <person name="Fulton L."/>
            <person name="Graves T.A."/>
            <person name="Minx P."/>
            <person name="Reily A.D."/>
            <person name="Courtney L."/>
            <person name="Kruchowski S.S."/>
            <person name="Tomlinson C."/>
            <person name="Strong C."/>
            <person name="Delehaunty K."/>
            <person name="Fronick C."/>
            <person name="Courtney B."/>
            <person name="Rock S.M."/>
            <person name="Belter E."/>
            <person name="Du F."/>
            <person name="Kim K."/>
            <person name="Abbott R.M."/>
            <person name="Cotton M."/>
            <person name="Levy A."/>
            <person name="Marchetto P."/>
            <person name="Ochoa K."/>
            <person name="Jackson S.M."/>
            <person name="Gillam B."/>
            <person name="Chen W."/>
            <person name="Yan L."/>
            <person name="Higginbotham J."/>
            <person name="Cardenas M."/>
            <person name="Waligorski J."/>
            <person name="Applebaum E."/>
            <person name="Phelps L."/>
            <person name="Falcone J."/>
            <person name="Kanchi K."/>
            <person name="Thane T."/>
            <person name="Scimone A."/>
            <person name="Thane N."/>
            <person name="Henke J."/>
            <person name="Wang T."/>
            <person name="Ruppert J."/>
            <person name="Shah N."/>
            <person name="Rotter K."/>
            <person name="Hodges J."/>
            <person name="Ingenthron E."/>
            <person name="Cordes M."/>
            <person name="Kohlberg S."/>
            <person name="Sgro J."/>
            <person name="Delgado B."/>
            <person name="Mead K."/>
            <person name="Chinwalla A."/>
            <person name="Leonard S."/>
            <person name="Crouse K."/>
            <person name="Collura K."/>
            <person name="Kudrna D."/>
            <person name="Currie J."/>
            <person name="He R."/>
            <person name="Angelova A."/>
            <person name="Rajasekar S."/>
            <person name="Mueller T."/>
            <person name="Lomeli R."/>
            <person name="Scara G."/>
            <person name="Ko A."/>
            <person name="Delaney K."/>
            <person name="Wissotski M."/>
            <person name="Lopez G."/>
            <person name="Campos D."/>
            <person name="Braidotti M."/>
            <person name="Ashley E."/>
            <person name="Golser W."/>
            <person name="Kim H."/>
            <person name="Lee S."/>
            <person name="Lin J."/>
            <person name="Dujmic Z."/>
            <person name="Kim W."/>
            <person name="Talag J."/>
            <person name="Zuccolo A."/>
            <person name="Fan C."/>
            <person name="Sebastian A."/>
            <person name="Kramer M."/>
            <person name="Spiegel L."/>
            <person name="Nascimento L."/>
            <person name="Zutavern T."/>
            <person name="Miller B."/>
            <person name="Ambroise C."/>
            <person name="Muller S."/>
            <person name="Spooner W."/>
            <person name="Narechania A."/>
            <person name="Ren L."/>
            <person name="Wei S."/>
            <person name="Kumari S."/>
            <person name="Faga B."/>
            <person name="Levy M.J."/>
            <person name="McMahan L."/>
            <person name="Van Buren P."/>
            <person name="Vaughn M.W."/>
            <person name="Ying K."/>
            <person name="Yeh C.-T."/>
            <person name="Emrich S.J."/>
            <person name="Jia Y."/>
            <person name="Kalyanaraman A."/>
            <person name="Hsia A.-P."/>
            <person name="Barbazuk W.B."/>
            <person name="Baucom R.S."/>
            <person name="Brutnell T.P."/>
            <person name="Carpita N.C."/>
            <person name="Chaparro C."/>
            <person name="Chia J.-M."/>
            <person name="Deragon J.-M."/>
            <person name="Estill J.C."/>
            <person name="Fu Y."/>
            <person name="Jeddeloh J.A."/>
            <person name="Han Y."/>
            <person name="Lee H."/>
            <person name="Li P."/>
            <person name="Lisch D.R."/>
            <person name="Liu S."/>
            <person name="Liu Z."/>
            <person name="Nagel D.H."/>
            <person name="McCann M.C."/>
            <person name="SanMiguel P."/>
            <person name="Myers A.M."/>
            <person name="Nettleton D."/>
            <person name="Nguyen J."/>
            <person name="Penning B.W."/>
            <person name="Ponnala L."/>
            <person name="Schneider K.L."/>
            <person name="Schwartz D.C."/>
            <person name="Sharma A."/>
            <person name="Soderlund C."/>
            <person name="Springer N.M."/>
            <person name="Sun Q."/>
            <person name="Wang H."/>
            <person name="Waterman M."/>
            <person name="Westerman R."/>
            <person name="Wolfgruber T.K."/>
            <person name="Yang L."/>
            <person name="Yu Y."/>
            <person name="Zhang L."/>
            <person name="Zhou S."/>
            <person name="Zhu Q."/>
            <person name="Bennetzen J.L."/>
            <person name="Dawe R.K."/>
            <person name="Jiang J."/>
            <person name="Jiang N."/>
            <person name="Presting G.G."/>
            <person name="Wessler S.R."/>
            <person name="Aluru S."/>
            <person name="Martienssen R.A."/>
            <person name="Clifton S.W."/>
            <person name="McCombie W.R."/>
            <person name="Wing R.A."/>
            <person name="Wilson R.K."/>
        </authorList>
    </citation>
    <scope>NUCLEOTIDE SEQUENCE [LARGE SCALE GENOMIC DNA]</scope>
    <source>
        <strain evidence="3">cv. B73</strain>
    </source>
</reference>
<proteinExistence type="predicted"/>
<name>A0A804PXK8_MAIZE</name>
<keyword evidence="3" id="KW-1185">Reference proteome</keyword>
<reference evidence="2" key="2">
    <citation type="submission" date="2019-07" db="EMBL/GenBank/DDBJ databases">
        <authorList>
            <person name="Seetharam A."/>
            <person name="Woodhouse M."/>
            <person name="Cannon E."/>
        </authorList>
    </citation>
    <scope>NUCLEOTIDE SEQUENCE [LARGE SCALE GENOMIC DNA]</scope>
    <source>
        <strain evidence="2">cv. B73</strain>
    </source>
</reference>
<sequence length="125" mass="13060">CRSPPAVSYVSSAHAAPSPPSASSTRASTHTPRASTLAASAAPRKDQAAQKLCGIGNLASAPQGWCSTAPPHAQWRIPTGSCSGVQFKTERHEAAVALHQDIDHVLWTTMIMCGYTQNGKPLDAL</sequence>
<evidence type="ECO:0000313" key="3">
    <source>
        <dbReference type="Proteomes" id="UP000007305"/>
    </source>
</evidence>
<accession>A0A804PXK8</accession>
<reference evidence="2" key="3">
    <citation type="submission" date="2021-05" db="UniProtKB">
        <authorList>
            <consortium name="EnsemblPlants"/>
        </authorList>
    </citation>
    <scope>IDENTIFICATION</scope>
    <source>
        <strain evidence="2">cv. B73</strain>
    </source>
</reference>
<evidence type="ECO:0000313" key="2">
    <source>
        <dbReference type="EnsemblPlants" id="Zm00001eb278290_P001"/>
    </source>
</evidence>
<dbReference type="EnsemblPlants" id="Zm00001eb278290_T001">
    <property type="protein sequence ID" value="Zm00001eb278290_P001"/>
    <property type="gene ID" value="Zm00001eb278290"/>
</dbReference>
<feature type="region of interest" description="Disordered" evidence="1">
    <location>
        <begin position="1"/>
        <end position="43"/>
    </location>
</feature>
<dbReference type="InParanoid" id="A0A804PXK8"/>
<dbReference type="Proteomes" id="UP000007305">
    <property type="component" value="Chromosome 6"/>
</dbReference>
<evidence type="ECO:0000256" key="1">
    <source>
        <dbReference type="SAM" id="MobiDB-lite"/>
    </source>
</evidence>
<protein>
    <submittedName>
        <fullName evidence="2">Uncharacterized protein</fullName>
    </submittedName>
</protein>
<dbReference type="Gramene" id="Zm00001eb278290_T001">
    <property type="protein sequence ID" value="Zm00001eb278290_P001"/>
    <property type="gene ID" value="Zm00001eb278290"/>
</dbReference>
<dbReference type="AlphaFoldDB" id="A0A804PXK8"/>